<accession>A0A401Z6S8</accession>
<dbReference type="AlphaFoldDB" id="A0A401Z6S8"/>
<evidence type="ECO:0000256" key="2">
    <source>
        <dbReference type="SAM" id="Phobius"/>
    </source>
</evidence>
<evidence type="ECO:0000313" key="3">
    <source>
        <dbReference type="EMBL" id="GCE02518.1"/>
    </source>
</evidence>
<organism evidence="3 4">
    <name type="scientific">Embleya hyalina</name>
    <dbReference type="NCBI Taxonomy" id="516124"/>
    <lineage>
        <taxon>Bacteria</taxon>
        <taxon>Bacillati</taxon>
        <taxon>Actinomycetota</taxon>
        <taxon>Actinomycetes</taxon>
        <taxon>Kitasatosporales</taxon>
        <taxon>Streptomycetaceae</taxon>
        <taxon>Embleya</taxon>
    </lineage>
</organism>
<proteinExistence type="predicted"/>
<comment type="caution">
    <text evidence="3">The sequence shown here is derived from an EMBL/GenBank/DDBJ whole genome shotgun (WGS) entry which is preliminary data.</text>
</comment>
<gene>
    <name evidence="3" type="ORF">EHYA_10295</name>
</gene>
<keyword evidence="4" id="KW-1185">Reference proteome</keyword>
<reference evidence="3 4" key="1">
    <citation type="submission" date="2018-12" db="EMBL/GenBank/DDBJ databases">
        <title>Draft genome sequence of Embleya hyalina NBRC 13850T.</title>
        <authorList>
            <person name="Komaki H."/>
            <person name="Hosoyama A."/>
            <person name="Kimura A."/>
            <person name="Ichikawa N."/>
            <person name="Tamura T."/>
        </authorList>
    </citation>
    <scope>NUCLEOTIDE SEQUENCE [LARGE SCALE GENOMIC DNA]</scope>
    <source>
        <strain evidence="3 4">NBRC 13850</strain>
    </source>
</reference>
<evidence type="ECO:0000256" key="1">
    <source>
        <dbReference type="SAM" id="MobiDB-lite"/>
    </source>
</evidence>
<keyword evidence="2" id="KW-0812">Transmembrane</keyword>
<keyword evidence="2" id="KW-0472">Membrane</keyword>
<evidence type="ECO:0000313" key="4">
    <source>
        <dbReference type="Proteomes" id="UP000286931"/>
    </source>
</evidence>
<dbReference type="Proteomes" id="UP000286931">
    <property type="component" value="Unassembled WGS sequence"/>
</dbReference>
<keyword evidence="2" id="KW-1133">Transmembrane helix</keyword>
<sequence>MPLRPADRSETTMVTPSVGIPAQPAASPPAGRVIHHRPGAPTGTSHAANAPGTTTDEATRYLCAAVHLDSRLAEKLVEDVLEEPLRAVVRSPGVDLVAVMKHAIAARARHLTRDAALAALLILAVVSFLTIGSLAGVVVVVASWAVVVAEAYVARWGALAQTLRRGTFDASRAPDPQWQVTRDQIALVATYAAGNVSTYSGFDPFLGHGWTLDSWSFALDTTVPCDEQPVVSFTASELRGRLTSRIALLDLPGLGVHDRLFINGADIHHDSRFLTGRNPRPVDRVSDAVLAYLTEHPEDRARPYLVVEIVGWGGQLVYSLFLRVTVGSSHLFVEVNHSLLPPLHWRYYEIDDLLLRPTFGELTRLVVASGFRWFGLMFRCIPRTLKQIFASLRRRWKQARQRRMIAKRFTFNHGALLSIRQEASDLRSRVPDRFPSLGPVLDPMLSPVIRTVLRLGLDSNGLLIGYHRYFQKLDQEMYTKVVEKRIFDTLVDFLEEKNIDPAELKRRAETIVNNSLTVGAGATVTGSAFSVGRGASATSNGKP</sequence>
<protein>
    <submittedName>
        <fullName evidence="3">Membrane protein</fullName>
    </submittedName>
</protein>
<feature type="region of interest" description="Disordered" evidence="1">
    <location>
        <begin position="1"/>
        <end position="30"/>
    </location>
</feature>
<name>A0A401Z6S8_9ACTN</name>
<feature type="compositionally biased region" description="Basic and acidic residues" evidence="1">
    <location>
        <begin position="1"/>
        <end position="10"/>
    </location>
</feature>
<feature type="transmembrane region" description="Helical" evidence="2">
    <location>
        <begin position="117"/>
        <end position="145"/>
    </location>
</feature>
<dbReference type="EMBL" id="BIFH01000067">
    <property type="protein sequence ID" value="GCE02518.1"/>
    <property type="molecule type" value="Genomic_DNA"/>
</dbReference>